<dbReference type="InterPro" id="IPR056413">
    <property type="entry name" value="TPR_CcmH_CycH"/>
</dbReference>
<dbReference type="InterPro" id="IPR019734">
    <property type="entry name" value="TPR_rpt"/>
</dbReference>
<reference evidence="8 9" key="1">
    <citation type="submission" date="2019-01" db="EMBL/GenBank/DDBJ databases">
        <title>Pseudoxanthomonas composti sp. nov., isolated from compost.</title>
        <authorList>
            <person name="Yang G."/>
        </authorList>
    </citation>
    <scope>NUCLEOTIDE SEQUENCE [LARGE SCALE GENOMIC DNA]</scope>
    <source>
        <strain evidence="8 9">GSS15</strain>
    </source>
</reference>
<dbReference type="PROSITE" id="PS50005">
    <property type="entry name" value="TPR"/>
    <property type="match status" value="1"/>
</dbReference>
<keyword evidence="5" id="KW-1133">Transmembrane helix</keyword>
<evidence type="ECO:0000313" key="8">
    <source>
        <dbReference type="EMBL" id="RXR07001.1"/>
    </source>
</evidence>
<dbReference type="Gene3D" id="1.25.40.10">
    <property type="entry name" value="Tetratricopeptide repeat domain"/>
    <property type="match status" value="1"/>
</dbReference>
<feature type="domain" description="Cytochrome c-type biogenesis protein H Ig-like" evidence="6">
    <location>
        <begin position="226"/>
        <end position="332"/>
    </location>
</feature>
<feature type="domain" description="Cytochrome c-type biogenesis protein H TPR" evidence="7">
    <location>
        <begin position="65"/>
        <end position="191"/>
    </location>
</feature>
<organism evidence="8 9">
    <name type="scientific">Pseudoxanthomonas composti</name>
    <dbReference type="NCBI Taxonomy" id="2137479"/>
    <lineage>
        <taxon>Bacteria</taxon>
        <taxon>Pseudomonadati</taxon>
        <taxon>Pseudomonadota</taxon>
        <taxon>Gammaproteobacteria</taxon>
        <taxon>Lysobacterales</taxon>
        <taxon>Lysobacteraceae</taxon>
        <taxon>Pseudoxanthomonas</taxon>
    </lineage>
</organism>
<sequence>MGTFIAIAVVVGLLVLVGVLWPLWRGERKLMLGCLLLLAIGVGLLYRLVGTPQALAPQSVVAEAPQDLDQAIAQLRAALQRKPNEPEGWRLLGRALAAREDLDQSRQAFAKAAELAPTDANILTEAAQARMLASPDRRLDAQAVALLQRALQAQPNHERARWFLGVAQRQAGQPAAAADTWAPLLEQVQGNTRASLLEQVNLARQEAQLPPLQDSAAPAADSAHAVTVQLALAPGIAESLPADASVFVIARVPGGPPMPVAVEKHPLSALPLTVTLDDADSPMPTQRLSALGEVEVLARVSVSGNAMAQPGDLSTAPLRVTLPAQAPVKLVIGQAP</sequence>
<keyword evidence="2" id="KW-0201">Cytochrome c-type biogenesis</keyword>
<dbReference type="OrthoDB" id="9776053at2"/>
<dbReference type="Proteomes" id="UP000289784">
    <property type="component" value="Unassembled WGS sequence"/>
</dbReference>
<keyword evidence="1" id="KW-0677">Repeat</keyword>
<dbReference type="EMBL" id="SAWZ01000002">
    <property type="protein sequence ID" value="RXR07001.1"/>
    <property type="molecule type" value="Genomic_DNA"/>
</dbReference>
<name>A0A4Q1JWL0_9GAMM</name>
<dbReference type="InterPro" id="IPR056412">
    <property type="entry name" value="Ig_CycH"/>
</dbReference>
<dbReference type="PANTHER" id="PTHR47870">
    <property type="entry name" value="CYTOCHROME C-TYPE BIOGENESIS PROTEIN CCMH"/>
    <property type="match status" value="1"/>
</dbReference>
<dbReference type="PANTHER" id="PTHR47870:SF1">
    <property type="entry name" value="CYTOCHROME C-TYPE BIOGENESIS PROTEIN CCMH"/>
    <property type="match status" value="1"/>
</dbReference>
<protein>
    <submittedName>
        <fullName evidence="8">Tetratricopeptide repeat protein</fullName>
    </submittedName>
</protein>
<feature type="transmembrane region" description="Helical" evidence="5">
    <location>
        <begin position="6"/>
        <end position="23"/>
    </location>
</feature>
<evidence type="ECO:0000313" key="9">
    <source>
        <dbReference type="Proteomes" id="UP000289784"/>
    </source>
</evidence>
<dbReference type="RefSeq" id="WP_129469812.1">
    <property type="nucleotide sequence ID" value="NZ_SAWZ01000002.1"/>
</dbReference>
<feature type="repeat" description="TPR" evidence="4">
    <location>
        <begin position="86"/>
        <end position="119"/>
    </location>
</feature>
<evidence type="ECO:0000259" key="6">
    <source>
        <dbReference type="Pfam" id="PF23892"/>
    </source>
</evidence>
<comment type="caution">
    <text evidence="8">The sequence shown here is derived from an EMBL/GenBank/DDBJ whole genome shotgun (WGS) entry which is preliminary data.</text>
</comment>
<evidence type="ECO:0000256" key="5">
    <source>
        <dbReference type="SAM" id="Phobius"/>
    </source>
</evidence>
<dbReference type="SUPFAM" id="SSF48452">
    <property type="entry name" value="TPR-like"/>
    <property type="match status" value="1"/>
</dbReference>
<keyword evidence="5" id="KW-0812">Transmembrane</keyword>
<keyword evidence="5" id="KW-0472">Membrane</keyword>
<evidence type="ECO:0000259" key="7">
    <source>
        <dbReference type="Pfam" id="PF23914"/>
    </source>
</evidence>
<dbReference type="GO" id="GO:0017004">
    <property type="term" value="P:cytochrome complex assembly"/>
    <property type="evidence" value="ECO:0007669"/>
    <property type="project" value="UniProtKB-KW"/>
</dbReference>
<dbReference type="InterPro" id="IPR051263">
    <property type="entry name" value="C-type_cytochrome_biogenesis"/>
</dbReference>
<feature type="transmembrane region" description="Helical" evidence="5">
    <location>
        <begin position="30"/>
        <end position="49"/>
    </location>
</feature>
<evidence type="ECO:0000256" key="4">
    <source>
        <dbReference type="PROSITE-ProRule" id="PRU00339"/>
    </source>
</evidence>
<keyword evidence="9" id="KW-1185">Reference proteome</keyword>
<dbReference type="InterPro" id="IPR011990">
    <property type="entry name" value="TPR-like_helical_dom_sf"/>
</dbReference>
<dbReference type="Pfam" id="PF23892">
    <property type="entry name" value="Ig_CycH"/>
    <property type="match status" value="1"/>
</dbReference>
<evidence type="ECO:0000256" key="1">
    <source>
        <dbReference type="ARBA" id="ARBA00022737"/>
    </source>
</evidence>
<accession>A0A4Q1JWL0</accession>
<proteinExistence type="predicted"/>
<dbReference type="Pfam" id="PF23914">
    <property type="entry name" value="TPR_CcmH_CycH"/>
    <property type="match status" value="1"/>
</dbReference>
<evidence type="ECO:0000256" key="2">
    <source>
        <dbReference type="ARBA" id="ARBA00022748"/>
    </source>
</evidence>
<keyword evidence="3 4" id="KW-0802">TPR repeat</keyword>
<evidence type="ECO:0000256" key="3">
    <source>
        <dbReference type="ARBA" id="ARBA00022803"/>
    </source>
</evidence>
<gene>
    <name evidence="8" type="ORF">EPA99_03430</name>
</gene>
<dbReference type="AlphaFoldDB" id="A0A4Q1JWL0"/>